<dbReference type="InterPro" id="IPR037066">
    <property type="entry name" value="Plug_dom_sf"/>
</dbReference>
<name>A0A3B0CC83_9FLAO</name>
<dbReference type="InterPro" id="IPR012910">
    <property type="entry name" value="Plug_dom"/>
</dbReference>
<accession>A0A3B0CC83</accession>
<evidence type="ECO:0000313" key="10">
    <source>
        <dbReference type="Proteomes" id="UP000276603"/>
    </source>
</evidence>
<dbReference type="InterPro" id="IPR039426">
    <property type="entry name" value="TonB-dep_rcpt-like"/>
</dbReference>
<dbReference type="NCBIfam" id="TIGR04056">
    <property type="entry name" value="OMP_RagA_SusC"/>
    <property type="match status" value="1"/>
</dbReference>
<evidence type="ECO:0000256" key="3">
    <source>
        <dbReference type="ARBA" id="ARBA00022452"/>
    </source>
</evidence>
<evidence type="ECO:0000259" key="8">
    <source>
        <dbReference type="Pfam" id="PF07715"/>
    </source>
</evidence>
<dbReference type="SUPFAM" id="SSF56935">
    <property type="entry name" value="Porins"/>
    <property type="match status" value="1"/>
</dbReference>
<dbReference type="FunFam" id="2.170.130.10:FF:000003">
    <property type="entry name" value="SusC/RagA family TonB-linked outer membrane protein"/>
    <property type="match status" value="1"/>
</dbReference>
<dbReference type="InterPro" id="IPR036942">
    <property type="entry name" value="Beta-barrel_TonB_sf"/>
</dbReference>
<evidence type="ECO:0000256" key="5">
    <source>
        <dbReference type="ARBA" id="ARBA00023136"/>
    </source>
</evidence>
<gene>
    <name evidence="9" type="ORF">D7Z94_12995</name>
</gene>
<keyword evidence="2 7" id="KW-0813">Transport</keyword>
<dbReference type="AlphaFoldDB" id="A0A3B0CC83"/>
<evidence type="ECO:0000313" key="9">
    <source>
        <dbReference type="EMBL" id="RKN81799.1"/>
    </source>
</evidence>
<dbReference type="Pfam" id="PF07715">
    <property type="entry name" value="Plug"/>
    <property type="match status" value="1"/>
</dbReference>
<dbReference type="InterPro" id="IPR008969">
    <property type="entry name" value="CarboxyPept-like_regulatory"/>
</dbReference>
<keyword evidence="3 7" id="KW-1134">Transmembrane beta strand</keyword>
<comment type="subcellular location">
    <subcellularLocation>
        <location evidence="1 7">Cell outer membrane</location>
        <topology evidence="1 7">Multi-pass membrane protein</topology>
    </subcellularLocation>
</comment>
<dbReference type="SUPFAM" id="SSF49464">
    <property type="entry name" value="Carboxypeptidase regulatory domain-like"/>
    <property type="match status" value="1"/>
</dbReference>
<dbReference type="OrthoDB" id="9768177at2"/>
<evidence type="ECO:0000256" key="4">
    <source>
        <dbReference type="ARBA" id="ARBA00022692"/>
    </source>
</evidence>
<evidence type="ECO:0000256" key="1">
    <source>
        <dbReference type="ARBA" id="ARBA00004571"/>
    </source>
</evidence>
<proteinExistence type="inferred from homology"/>
<dbReference type="RefSeq" id="WP_120711953.1">
    <property type="nucleotide sequence ID" value="NZ_RBCJ01000002.1"/>
</dbReference>
<comment type="similarity">
    <text evidence="7">Belongs to the TonB-dependent receptor family.</text>
</comment>
<comment type="caution">
    <text evidence="9">The sequence shown here is derived from an EMBL/GenBank/DDBJ whole genome shotgun (WGS) entry which is preliminary data.</text>
</comment>
<dbReference type="InterPro" id="IPR023996">
    <property type="entry name" value="TonB-dep_OMP_SusC/RagA"/>
</dbReference>
<dbReference type="InterPro" id="IPR023997">
    <property type="entry name" value="TonB-dep_OMP_SusC/RagA_CS"/>
</dbReference>
<sequence length="1137" mass="124672">MKKPNTMEWLSKIIPELDLKMKLTFFFLIVALFQIQANSGYSQNTKISLDLTQVTLAEVFSEIESKTEFRFFYKNEDVNLDRKLTLKIRKERIHVILNRIFQNGKVSYEVFNKHIVIKKANNSTSSQVQVVPLPESYQLQVNGTISDSNGTPLPGANIVEKGTTNGTQSDFDGNFSLSVTDQNAVLVVSYLGFTTQEVQVAGQTTIAIILQEDAGALEEVVVVGFGTQKKINLTGAVEVIDDDALENRPVNNVSNLLAGQASGVTAFSGGGQPGLDESNISIRGNTTFGGSNSPLIIVDGVESTLNNIDPIDIASISVLKDASSAAIYGVRGGNGVIIVTTKRGRSGALMVNYNTSLGFQEFTETPTFTNSFDYATLRNEALVNDGNAPEFTDEQLQAFQNGSAPNTDWLGALLTPNGFTQRHHLALSGGSDTFNYSASLGYLDTEGLIPNTNYRRYSFRLNLDQKINDRLTLGYNVALTRRDIEEPRGGVGSIYSKNFREHPTEPIRNSDGNFVAFINEHNSVAEANEGGLQRTLEDKLLGSVSAEFKILEGLNIKGIAAVNQDYRNFNDFDKFLQLYNVDGSEAIGLPSRISVTESRRTNINLQALLTYEKTFGKHYIKALLGHNSIQDDFKLTQTARTGLPSSNVSDELALGDPDTATNTSDVELYRLESYFGRLNYNFDDRYLFEFTLRQDATSRFAEANRKEVFPSFSLGWNLANENFFTIEEVNQLKLRGSWGQLGNQEVIVNGAVSNFAYAPTFRAGAGYQAGGQLQTSFREGLIANPDLRWETITKSNVGLDAALFNNSFRFSFDYFSENRDDILAVVPLPGSFGASAPPSNVASSIARGIEMSFNYNGSIGDDFNYSIGYNMTNFLKAPTIDALPETGEVPGRSVGDPINNIFGYEALGLFQNEAEIASAPDQTALGGTPVPGDIRYADTNGRDENGNLTGQPDGIIDPDDRTSLGTFTPKLFYGFNFGADYKGLDLSLFFQGVGRVQNSLIDRAAHPFSNGGKTLANHLDRWTPENTNASYPTLHSANAGRNQVTSSFFTYNASYLRLKNIQLGYSLPESFINKFGLQKCRVYVTADNLLTITNSEFPDGFDPETLGNPDPDALNPGNNGEIYPQVKTYAIGLNVTF</sequence>
<dbReference type="Proteomes" id="UP000276603">
    <property type="component" value="Unassembled WGS sequence"/>
</dbReference>
<evidence type="ECO:0000256" key="2">
    <source>
        <dbReference type="ARBA" id="ARBA00022448"/>
    </source>
</evidence>
<protein>
    <submittedName>
        <fullName evidence="9">TonB-dependent receptor</fullName>
    </submittedName>
</protein>
<dbReference type="GO" id="GO:0009279">
    <property type="term" value="C:cell outer membrane"/>
    <property type="evidence" value="ECO:0007669"/>
    <property type="project" value="UniProtKB-SubCell"/>
</dbReference>
<dbReference type="Gene3D" id="2.60.40.1120">
    <property type="entry name" value="Carboxypeptidase-like, regulatory domain"/>
    <property type="match status" value="1"/>
</dbReference>
<feature type="domain" description="TonB-dependent receptor plug" evidence="8">
    <location>
        <begin position="230"/>
        <end position="336"/>
    </location>
</feature>
<keyword evidence="10" id="KW-1185">Reference proteome</keyword>
<keyword evidence="5 7" id="KW-0472">Membrane</keyword>
<keyword evidence="4 7" id="KW-0812">Transmembrane</keyword>
<dbReference type="Gene3D" id="2.170.130.10">
    <property type="entry name" value="TonB-dependent receptor, plug domain"/>
    <property type="match status" value="1"/>
</dbReference>
<keyword evidence="6 7" id="KW-0998">Cell outer membrane</keyword>
<dbReference type="Gene3D" id="2.40.170.20">
    <property type="entry name" value="TonB-dependent receptor, beta-barrel domain"/>
    <property type="match status" value="1"/>
</dbReference>
<reference evidence="9 10" key="1">
    <citation type="submission" date="2018-10" db="EMBL/GenBank/DDBJ databases">
        <title>Ulvibacterium marinum gen. nov., sp. nov., a novel marine bacterium of the family Flavobacteriaceae, isolated from a culture of the green alga Ulva prolifera.</title>
        <authorList>
            <person name="Zhang Z."/>
        </authorList>
    </citation>
    <scope>NUCLEOTIDE SEQUENCE [LARGE SCALE GENOMIC DNA]</scope>
    <source>
        <strain evidence="9 10">CCMM003</strain>
    </source>
</reference>
<dbReference type="EMBL" id="RBCJ01000002">
    <property type="protein sequence ID" value="RKN81799.1"/>
    <property type="molecule type" value="Genomic_DNA"/>
</dbReference>
<keyword evidence="9" id="KW-0675">Receptor</keyword>
<evidence type="ECO:0000256" key="6">
    <source>
        <dbReference type="ARBA" id="ARBA00023237"/>
    </source>
</evidence>
<evidence type="ECO:0000256" key="7">
    <source>
        <dbReference type="PROSITE-ProRule" id="PRU01360"/>
    </source>
</evidence>
<organism evidence="9 10">
    <name type="scientific">Ulvibacterium marinum</name>
    <dbReference type="NCBI Taxonomy" id="2419782"/>
    <lineage>
        <taxon>Bacteria</taxon>
        <taxon>Pseudomonadati</taxon>
        <taxon>Bacteroidota</taxon>
        <taxon>Flavobacteriia</taxon>
        <taxon>Flavobacteriales</taxon>
        <taxon>Flavobacteriaceae</taxon>
        <taxon>Ulvibacterium</taxon>
    </lineage>
</organism>
<dbReference type="PROSITE" id="PS52016">
    <property type="entry name" value="TONB_DEPENDENT_REC_3"/>
    <property type="match status" value="1"/>
</dbReference>
<dbReference type="NCBIfam" id="TIGR04057">
    <property type="entry name" value="SusC_RagA_signa"/>
    <property type="match status" value="1"/>
</dbReference>
<dbReference type="Pfam" id="PF13715">
    <property type="entry name" value="CarbopepD_reg_2"/>
    <property type="match status" value="1"/>
</dbReference>